<comment type="caution">
    <text evidence="2">The sequence shown here is derived from an EMBL/GenBank/DDBJ whole genome shotgun (WGS) entry which is preliminary data.</text>
</comment>
<evidence type="ECO:0000313" key="3">
    <source>
        <dbReference type="Proteomes" id="UP001165190"/>
    </source>
</evidence>
<dbReference type="Proteomes" id="UP001165190">
    <property type="component" value="Unassembled WGS sequence"/>
</dbReference>
<organism evidence="2 3">
    <name type="scientific">Hibiscus trionum</name>
    <name type="common">Flower of an hour</name>
    <dbReference type="NCBI Taxonomy" id="183268"/>
    <lineage>
        <taxon>Eukaryota</taxon>
        <taxon>Viridiplantae</taxon>
        <taxon>Streptophyta</taxon>
        <taxon>Embryophyta</taxon>
        <taxon>Tracheophyta</taxon>
        <taxon>Spermatophyta</taxon>
        <taxon>Magnoliopsida</taxon>
        <taxon>eudicotyledons</taxon>
        <taxon>Gunneridae</taxon>
        <taxon>Pentapetalae</taxon>
        <taxon>rosids</taxon>
        <taxon>malvids</taxon>
        <taxon>Malvales</taxon>
        <taxon>Malvaceae</taxon>
        <taxon>Malvoideae</taxon>
        <taxon>Hibiscus</taxon>
    </lineage>
</organism>
<feature type="region of interest" description="Disordered" evidence="1">
    <location>
        <begin position="1"/>
        <end position="55"/>
    </location>
</feature>
<gene>
    <name evidence="2" type="ORF">HRI_002048800</name>
</gene>
<protein>
    <recommendedName>
        <fullName evidence="4">Retrotransposon gag domain-containing protein</fullName>
    </recommendedName>
</protein>
<keyword evidence="3" id="KW-1185">Reference proteome</keyword>
<sequence length="213" mass="24177">MTDPKNGSSHESSSEGESVRLGDNPPARTEPPRKEKNKEHAQITEQITKEPAQVTERITKEHVQTVEQSNKEPVQNTEQFNREHVQTVGHKQPPPENPMVQSAQRECLLSMKEMFNQLLSILKQEQPTASVTVAPSRAPIDKLSQHRAYTFAGTNEERPEDAEYWLENTTKVVTRQLQCSDDHKLESVVALLADEAMNWWETTTLTVPTELVK</sequence>
<evidence type="ECO:0000313" key="2">
    <source>
        <dbReference type="EMBL" id="GMI83795.1"/>
    </source>
</evidence>
<dbReference type="OrthoDB" id="913391at2759"/>
<feature type="compositionally biased region" description="Basic and acidic residues" evidence="1">
    <location>
        <begin position="30"/>
        <end position="42"/>
    </location>
</feature>
<evidence type="ECO:0000256" key="1">
    <source>
        <dbReference type="SAM" id="MobiDB-lite"/>
    </source>
</evidence>
<evidence type="ECO:0008006" key="4">
    <source>
        <dbReference type="Google" id="ProtNLM"/>
    </source>
</evidence>
<dbReference type="EMBL" id="BSYR01000019">
    <property type="protein sequence ID" value="GMI83795.1"/>
    <property type="molecule type" value="Genomic_DNA"/>
</dbReference>
<dbReference type="AlphaFoldDB" id="A0A9W7M2R0"/>
<accession>A0A9W7M2R0</accession>
<reference evidence="2" key="1">
    <citation type="submission" date="2023-05" db="EMBL/GenBank/DDBJ databases">
        <title>Genome and transcriptome analyses reveal genes involved in the formation of fine ridges on petal epidermal cells in Hibiscus trionum.</title>
        <authorList>
            <person name="Koshimizu S."/>
            <person name="Masuda S."/>
            <person name="Ishii T."/>
            <person name="Shirasu K."/>
            <person name="Hoshino A."/>
            <person name="Arita M."/>
        </authorList>
    </citation>
    <scope>NUCLEOTIDE SEQUENCE</scope>
    <source>
        <strain evidence="2">Hamamatsu line</strain>
    </source>
</reference>
<proteinExistence type="predicted"/>
<name>A0A9W7M2R0_HIBTR</name>